<name>A0A0E9N9V2_SAICN</name>
<dbReference type="Gene3D" id="3.90.1750.10">
    <property type="entry name" value="Hect, E3 ligase catalytic domains"/>
    <property type="match status" value="1"/>
</dbReference>
<evidence type="ECO:0000256" key="11">
    <source>
        <dbReference type="PROSITE-ProRule" id="PRU00104"/>
    </source>
</evidence>
<evidence type="ECO:0000256" key="4">
    <source>
        <dbReference type="ARBA" id="ARBA00012485"/>
    </source>
</evidence>
<keyword evidence="5" id="KW-0813">Transport</keyword>
<dbReference type="InterPro" id="IPR010314">
    <property type="entry name" value="E3_Ub_ligase_DUF913"/>
</dbReference>
<feature type="region of interest" description="Disordered" evidence="12">
    <location>
        <begin position="761"/>
        <end position="786"/>
    </location>
</feature>
<evidence type="ECO:0000256" key="2">
    <source>
        <dbReference type="ARBA" id="ARBA00004123"/>
    </source>
</evidence>
<keyword evidence="16" id="KW-1185">Reference proteome</keyword>
<dbReference type="EMBL" id="BACD03000002">
    <property type="protein sequence ID" value="GAO46185.1"/>
    <property type="molecule type" value="Genomic_DNA"/>
</dbReference>
<feature type="compositionally biased region" description="Acidic residues" evidence="12">
    <location>
        <begin position="2065"/>
        <end position="2092"/>
    </location>
</feature>
<evidence type="ECO:0000256" key="10">
    <source>
        <dbReference type="ARBA" id="ARBA00034494"/>
    </source>
</evidence>
<evidence type="ECO:0000259" key="13">
    <source>
        <dbReference type="PROSITE" id="PS50030"/>
    </source>
</evidence>
<dbReference type="SMART" id="SM00119">
    <property type="entry name" value="HECTc"/>
    <property type="match status" value="1"/>
</dbReference>
<dbReference type="Pfam" id="PF06025">
    <property type="entry name" value="DUF913"/>
    <property type="match status" value="1"/>
</dbReference>
<keyword evidence="6" id="KW-0808">Transferase</keyword>
<dbReference type="OMA" id="ADEMKYG"/>
<dbReference type="GO" id="GO:0005737">
    <property type="term" value="C:cytoplasm"/>
    <property type="evidence" value="ECO:0007669"/>
    <property type="project" value="TreeGrafter"/>
</dbReference>
<keyword evidence="8" id="KW-0509">mRNA transport</keyword>
<dbReference type="FunFam" id="3.30.2410.10:FF:000004">
    <property type="entry name" value="E3 ubiquitin-protein ligase HUWE1, variant"/>
    <property type="match status" value="1"/>
</dbReference>
<feature type="compositionally biased region" description="Acidic residues" evidence="12">
    <location>
        <begin position="2215"/>
        <end position="2230"/>
    </location>
</feature>
<dbReference type="Gene3D" id="3.30.2160.10">
    <property type="entry name" value="Hect, E3 ligase catalytic domain"/>
    <property type="match status" value="1"/>
</dbReference>
<feature type="compositionally biased region" description="Low complexity" evidence="12">
    <location>
        <begin position="2947"/>
        <end position="2959"/>
    </location>
</feature>
<dbReference type="UniPathway" id="UPA00143"/>
<reference evidence="15 16" key="3">
    <citation type="journal article" date="2015" name="Genome Announc.">
        <title>Draft Genome Sequence of the Archiascomycetous Yeast Saitoella complicata.</title>
        <authorList>
            <person name="Yamauchi K."/>
            <person name="Kondo S."/>
            <person name="Hamamoto M."/>
            <person name="Takahashi Y."/>
            <person name="Ogura Y."/>
            <person name="Hayashi T."/>
            <person name="Nishida H."/>
        </authorList>
    </citation>
    <scope>NUCLEOTIDE SEQUENCE [LARGE SCALE GENOMIC DNA]</scope>
    <source>
        <strain evidence="15 16">NRRL Y-17804</strain>
    </source>
</reference>
<dbReference type="CDD" id="cd00078">
    <property type="entry name" value="HECTc"/>
    <property type="match status" value="1"/>
</dbReference>
<feature type="compositionally biased region" description="Low complexity" evidence="12">
    <location>
        <begin position="1329"/>
        <end position="1361"/>
    </location>
</feature>
<comment type="catalytic activity">
    <reaction evidence="1">
        <text>S-ubiquitinyl-[E2 ubiquitin-conjugating enzyme]-L-cysteine + [acceptor protein]-L-lysine = [E2 ubiquitin-conjugating enzyme]-L-cysteine + N(6)-ubiquitinyl-[acceptor protein]-L-lysine.</text>
        <dbReference type="EC" id="2.3.2.26"/>
    </reaction>
</comment>
<dbReference type="InterPro" id="IPR010309">
    <property type="entry name" value="E3_Ub_ligase_DUF908"/>
</dbReference>
<dbReference type="InterPro" id="IPR050409">
    <property type="entry name" value="E3_ubiq-protein_ligase"/>
</dbReference>
<keyword evidence="9" id="KW-0539">Nucleus</keyword>
<reference evidence="15 16" key="1">
    <citation type="journal article" date="2011" name="J. Gen. Appl. Microbiol.">
        <title>Draft genome sequencing of the enigmatic yeast Saitoella complicata.</title>
        <authorList>
            <person name="Nishida H."/>
            <person name="Hamamoto M."/>
            <person name="Sugiyama J."/>
        </authorList>
    </citation>
    <scope>NUCLEOTIDE SEQUENCE [LARGE SCALE GENOMIC DNA]</scope>
    <source>
        <strain evidence="15 16">NRRL Y-17804</strain>
    </source>
</reference>
<feature type="region of interest" description="Disordered" evidence="12">
    <location>
        <begin position="2460"/>
        <end position="2545"/>
    </location>
</feature>
<organism evidence="15 16">
    <name type="scientific">Saitoella complicata (strain BCRC 22490 / CBS 7301 / JCM 7358 / NBRC 10748 / NRRL Y-17804)</name>
    <dbReference type="NCBI Taxonomy" id="698492"/>
    <lineage>
        <taxon>Eukaryota</taxon>
        <taxon>Fungi</taxon>
        <taxon>Dikarya</taxon>
        <taxon>Ascomycota</taxon>
        <taxon>Taphrinomycotina</taxon>
        <taxon>Taphrinomycotina incertae sedis</taxon>
        <taxon>Saitoella</taxon>
    </lineage>
</organism>
<dbReference type="EC" id="2.3.2.26" evidence="4"/>
<proteinExistence type="inferred from homology"/>
<evidence type="ECO:0000256" key="8">
    <source>
        <dbReference type="ARBA" id="ARBA00022816"/>
    </source>
</evidence>
<feature type="domain" description="UBA" evidence="13">
    <location>
        <begin position="1281"/>
        <end position="1322"/>
    </location>
</feature>
<evidence type="ECO:0000256" key="12">
    <source>
        <dbReference type="SAM" id="MobiDB-lite"/>
    </source>
</evidence>
<dbReference type="PANTHER" id="PTHR11254:SF67">
    <property type="entry name" value="E3 UBIQUITIN-PROTEIN LIGASE HUWE1"/>
    <property type="match status" value="1"/>
</dbReference>
<dbReference type="GO" id="GO:0120113">
    <property type="term" value="P:cytoplasm to vacuole targeting by the NVT pathway"/>
    <property type="evidence" value="ECO:0007669"/>
    <property type="project" value="UniProtKB-ARBA"/>
</dbReference>
<comment type="pathway">
    <text evidence="3">Protein modification; protein ubiquitination.</text>
</comment>
<dbReference type="STRING" id="698492.A0A0E9N9V2"/>
<comment type="caution">
    <text evidence="15">The sequence shown here is derived from an EMBL/GenBank/DDBJ whole genome shotgun (WGS) entry which is preliminary data.</text>
</comment>
<dbReference type="InterPro" id="IPR016024">
    <property type="entry name" value="ARM-type_fold"/>
</dbReference>
<comment type="similarity">
    <text evidence="10">Belongs to the UPL family. TOM1/PTR1 subfamily.</text>
</comment>
<evidence type="ECO:0000256" key="9">
    <source>
        <dbReference type="ARBA" id="ARBA00023242"/>
    </source>
</evidence>
<dbReference type="GO" id="GO:0061630">
    <property type="term" value="F:ubiquitin protein ligase activity"/>
    <property type="evidence" value="ECO:0007669"/>
    <property type="project" value="UniProtKB-EC"/>
</dbReference>
<feature type="region of interest" description="Disordered" evidence="12">
    <location>
        <begin position="1329"/>
        <end position="1373"/>
    </location>
</feature>
<dbReference type="Pfam" id="PF06012">
    <property type="entry name" value="DUF908"/>
    <property type="match status" value="1"/>
</dbReference>
<evidence type="ECO:0000259" key="14">
    <source>
        <dbReference type="PROSITE" id="PS50237"/>
    </source>
</evidence>
<feature type="compositionally biased region" description="Basic and acidic residues" evidence="12">
    <location>
        <begin position="206"/>
        <end position="222"/>
    </location>
</feature>
<dbReference type="Gene3D" id="3.30.2410.10">
    <property type="entry name" value="Hect, E3 ligase catalytic domain"/>
    <property type="match status" value="1"/>
</dbReference>
<dbReference type="InterPro" id="IPR025527">
    <property type="entry name" value="HUWE1/Rev1_UBM"/>
</dbReference>
<feature type="region of interest" description="Disordered" evidence="12">
    <location>
        <begin position="2938"/>
        <end position="2987"/>
    </location>
</feature>
<feature type="compositionally biased region" description="Basic and acidic residues" evidence="12">
    <location>
        <begin position="2460"/>
        <end position="2515"/>
    </location>
</feature>
<dbReference type="InterPro" id="IPR009060">
    <property type="entry name" value="UBA-like_sf"/>
</dbReference>
<dbReference type="PROSITE" id="PS50030">
    <property type="entry name" value="UBA"/>
    <property type="match status" value="1"/>
</dbReference>
<feature type="compositionally biased region" description="Acidic residues" evidence="12">
    <location>
        <begin position="2103"/>
        <end position="2204"/>
    </location>
</feature>
<evidence type="ECO:0000313" key="16">
    <source>
        <dbReference type="Proteomes" id="UP000033140"/>
    </source>
</evidence>
<keyword evidence="7 11" id="KW-0833">Ubl conjugation pathway</keyword>
<dbReference type="FunFam" id="3.30.2160.10:FF:000001">
    <property type="entry name" value="E3 ubiquitin-protein ligase NEDD4-like"/>
    <property type="match status" value="1"/>
</dbReference>
<evidence type="ECO:0000256" key="6">
    <source>
        <dbReference type="ARBA" id="ARBA00022679"/>
    </source>
</evidence>
<dbReference type="PROSITE" id="PS50237">
    <property type="entry name" value="HECT"/>
    <property type="match status" value="1"/>
</dbReference>
<dbReference type="Pfam" id="PF14377">
    <property type="entry name" value="UBM"/>
    <property type="match status" value="3"/>
</dbReference>
<accession>A0A0E9N9V2</accession>
<dbReference type="Pfam" id="PF00632">
    <property type="entry name" value="HECT"/>
    <property type="match status" value="1"/>
</dbReference>
<evidence type="ECO:0000313" key="15">
    <source>
        <dbReference type="EMBL" id="GAO46185.1"/>
    </source>
</evidence>
<dbReference type="FunFam" id="3.90.1750.10:FF:000003">
    <property type="entry name" value="E3 ubiquitin-protein ligase UPL1"/>
    <property type="match status" value="1"/>
</dbReference>
<dbReference type="InterPro" id="IPR000569">
    <property type="entry name" value="HECT_dom"/>
</dbReference>
<feature type="compositionally biased region" description="Basic and acidic residues" evidence="12">
    <location>
        <begin position="2606"/>
        <end position="2632"/>
    </location>
</feature>
<evidence type="ECO:0000256" key="1">
    <source>
        <dbReference type="ARBA" id="ARBA00000885"/>
    </source>
</evidence>
<feature type="active site" description="Glycyl thioester intermediate" evidence="11">
    <location>
        <position position="3574"/>
    </location>
</feature>
<evidence type="ECO:0000256" key="7">
    <source>
        <dbReference type="ARBA" id="ARBA00022786"/>
    </source>
</evidence>
<evidence type="ECO:0000256" key="3">
    <source>
        <dbReference type="ARBA" id="ARBA00004906"/>
    </source>
</evidence>
<dbReference type="PANTHER" id="PTHR11254">
    <property type="entry name" value="HECT DOMAIN UBIQUITIN-PROTEIN LIGASE"/>
    <property type="match status" value="1"/>
</dbReference>
<dbReference type="Gene3D" id="1.10.8.10">
    <property type="entry name" value="DNA helicase RuvA subunit, C-terminal domain"/>
    <property type="match status" value="1"/>
</dbReference>
<feature type="region of interest" description="Disordered" evidence="12">
    <location>
        <begin position="206"/>
        <end position="281"/>
    </location>
</feature>
<dbReference type="SUPFAM" id="SSF46934">
    <property type="entry name" value="UBA-like"/>
    <property type="match status" value="1"/>
</dbReference>
<comment type="subcellular location">
    <subcellularLocation>
        <location evidence="2">Nucleus</location>
    </subcellularLocation>
</comment>
<dbReference type="SUPFAM" id="SSF48371">
    <property type="entry name" value="ARM repeat"/>
    <property type="match status" value="1"/>
</dbReference>
<feature type="region of interest" description="Disordered" evidence="12">
    <location>
        <begin position="2579"/>
        <end position="2645"/>
    </location>
</feature>
<dbReference type="GO" id="GO:0005634">
    <property type="term" value="C:nucleus"/>
    <property type="evidence" value="ECO:0007669"/>
    <property type="project" value="UniProtKB-SubCell"/>
</dbReference>
<feature type="region of interest" description="Disordered" evidence="12">
    <location>
        <begin position="2015"/>
        <end position="2230"/>
    </location>
</feature>
<feature type="compositionally biased region" description="Basic and acidic residues" evidence="12">
    <location>
        <begin position="769"/>
        <end position="785"/>
    </location>
</feature>
<dbReference type="GO" id="GO:0051028">
    <property type="term" value="P:mRNA transport"/>
    <property type="evidence" value="ECO:0007669"/>
    <property type="project" value="UniProtKB-KW"/>
</dbReference>
<evidence type="ECO:0000256" key="5">
    <source>
        <dbReference type="ARBA" id="ARBA00022448"/>
    </source>
</evidence>
<dbReference type="InterPro" id="IPR015940">
    <property type="entry name" value="UBA"/>
</dbReference>
<feature type="domain" description="HECT" evidence="14">
    <location>
        <begin position="3271"/>
        <end position="3607"/>
    </location>
</feature>
<gene>
    <name evidence="15" type="ORF">G7K_0422-t1</name>
</gene>
<feature type="region of interest" description="Disordered" evidence="12">
    <location>
        <begin position="983"/>
        <end position="1010"/>
    </location>
</feature>
<dbReference type="SMART" id="SM00165">
    <property type="entry name" value="UBA"/>
    <property type="match status" value="1"/>
</dbReference>
<feature type="compositionally biased region" description="Basic and acidic residues" evidence="12">
    <location>
        <begin position="2579"/>
        <end position="2592"/>
    </location>
</feature>
<dbReference type="InterPro" id="IPR035983">
    <property type="entry name" value="Hect_E3_ubiquitin_ligase"/>
</dbReference>
<dbReference type="GO" id="GO:0000209">
    <property type="term" value="P:protein polyubiquitination"/>
    <property type="evidence" value="ECO:0007669"/>
    <property type="project" value="TreeGrafter"/>
</dbReference>
<dbReference type="GO" id="GO:0006511">
    <property type="term" value="P:ubiquitin-dependent protein catabolic process"/>
    <property type="evidence" value="ECO:0007669"/>
    <property type="project" value="TreeGrafter"/>
</dbReference>
<dbReference type="Proteomes" id="UP000033140">
    <property type="component" value="Unassembled WGS sequence"/>
</dbReference>
<feature type="compositionally biased region" description="Basic and acidic residues" evidence="12">
    <location>
        <begin position="262"/>
        <end position="277"/>
    </location>
</feature>
<feature type="compositionally biased region" description="Acidic residues" evidence="12">
    <location>
        <begin position="2027"/>
        <end position="2046"/>
    </location>
</feature>
<sequence>MTKIKKTAPRRLATPPAFLNDYIQKASSCPEPELAEHLATLQEWTFPRGDVYNWIPVLDRFDEILERIVTEWGLKKGIQTKEFDGDTEKLVREMLRVSTMLMDWCSNRTLYSSGAQLNDLLHTTSPEILLATLNLSLRLAQRASTRSSRPALPISADRLLEIALMHPTSRTGHRLDFLKLTSPEPVGKEYQSLTWSWHRHLEGDEAREVAEREQAEREKHEGVTPALARRPSAREVHSHLPPTTPTPASRTAPRPQPPVPQSEKKEKESPEKEKEAENGLQEGMTTIELGPDVLTSKPVVDVVQDIISQNKLSEKSHFALLLKTRLVASINDVPTRLTLFQCRVLAIACFTYVAQENVFTSRFLVTEPEIVQQLAELVHPDRKVDRVVQTSVFYALEAIAHHRPKLGDVLSSLNASVNHGVLLYIIRRAIHDLEERAADKEVRAYMDALFGLLHYLSSTQQAGLMLCSAGILPLLVQFMKLEPAATTRAVTKGVGLLDHLVYGFQPAFTSFCGCNGLNILVDRIQSEVNTAVEKAPQWEGQKSGTMDYAMSVENFALLKCMLKFVLHMMQTSGNQDGLRNLIDSSLLKSLSVIFGNEAVFGSSVFAVAVNILATFIHNEPTSYPIIHEAKLSHAFLEAVSNNILPSADVMASLPNAFGAICLNSQGAELFKQYSPLTKFFEVFLMTEHVKLLTHTDVSGILGTSVDELVRHHPVLKEEVMTGVVTVLKGMIEMGQESGNPAISGTIEAKLHARSAAAEVASTSGDVEMTDTRDDKAATTVDKKKDEEEDRPMIEMFIDFWARFLEGLFQNQGHCKRFIELDGPNTLLALYTLPALPYNFAQSPGAYSLSHILRLLSEVNATTVLAAILQGLYVYVNKANELMPATNESIFEHFLDVQQTDEEVVSAGTYALRTLVRAHNMTTLLAEIYATPIFSHGRSTLPFFLPFATDEQNKDLIASLGQLQRMCIWEEILLTAPLSKEWNEASRVKDDDTPKSKENEEKQKGLEAGVDKDDPKFKNVKTFRFLVSQIPASITPFFQGLSKMLFTRRQPDANHRKQALKVSGRMARVMIENLSWERAAESDNANNKYGFCIVMLHFLMQVLMDDRSTPVLQITVLYSFYKQDGMKVLSRILDSLMQEAATLPFVTDQEIEKDGHSKMAYVFGGIKIVLKFFHQITTPKILVDAAQSTGMASKERDRNTPDFYQANEFLVQLRREVLPAAHKIWESPTLLKLSSSIVKSVAQIMAASLKGDAEVAATRPEVSTRDPFSLIGRGIAALTAPNASETDRVGVLTGMGFSRGAARHALQHAANNITIATQYLLSHPELQQMPEQTPAQAEPAPQAAPATDAAGTGAAVPATTGEGDTSMQVDEDKPSQASILEQLNELRNDIRTSLIDRALEVIRVHNDATYDVAQLVINAPVDWKQDGWKKDAVLTVILSLDSLSESRFDSEDNAKGLTTIAHLLNYLLHDGHLYEKCNSLLPQLTPVLMELAKVEDGKPAPWLPHIFLIMETVITDVDEATKVSSTEDGSLQDTSSSGTHTLSVEARKSFFDSALAVLTSEPTEKNLTLAVLRVLLRLTRNREYASMFVDRGGLALLFANLRKTVGKYDDSIQIPIISILRHVIEDRETLKAIMRSEIQTFFDQPRAGGRAVDASTYLRGLSQLALRDSALFIEATQEMCKISRYDPNARTQGIVLKDKPKDDEATSTMSAEEKPILNATKALAVEETPKRSSFERQDGVIHFLLTELLSCKDERRDSGVPAQSSDGNKDVNMQNTVESEYVEDGKRPDFKAEDHPGYIYRCFILQSLSELLSCYTRCKLEFVKFSRRANPREAMTPAVKPRSTVLNHLLYELIPHGFVNVPEDNQSRMRYSTSNWAMSVVVALCAATGEDLGRDNEADLQFVRKFVLEGILKTFKDITASTEPMEYRYSRLMTLADLCYRLLVAQANQGTTNQGLFNDTHDKLAKLMFEKNFVSTLTNALAEVDLNYPLARKVIRQVLRPLKTLSKTAIRLSESAELGDLQEKPTGDEDEISTEASLSDEDDESSDREETPDLYRNSALGMFDGNMEEDNSEGDSENEFDDEDAEMYEEMEFDHDGSETGSDLSDEDMEDLQGGDDVEIVLDEDEDEDHDDEDEDDDELGSDEEMEMEILGEIDGSDIELDGGDDDEEDEDDDEDDSMDDESIDDQDDDEAEEDAAWETEEAAEGDVQNPFNIDPEGDDDDDDDLDDMDSIDEAIMAADDLADEEAEETHMGWETTADEPGQAQAPRPPRGTMFPFGLPGMRPSAMGSLGGIPDIRRPRHGEDAGASHPLLVNPAAAVATAPHEPARRGGDTSRPDSFSDWIHSIEELIGSGAVHMLGDAINRLSNAPPGAIRVEVATSNGNVLTHDLEQILGRRPGANVSRPPREDPTSATTGFVPTATFVRWNDEVRIIYGSTSNVAERLQRLVSRLADALIPAAVEEERVRKEEERKAQEKARAEDEARRKEEAARLAKEREEAEARAREEAERKAAEEAARVAESAGQDTPMEGMEGSGEAGPSASRQRATVRLRGAEVDITELDVDAEFLEALPEDMREEVLSQHIRERRASTRPDEPSEISPEFLEALPDDIREELLAQEAADRRRREREREREEQQAPDAQASTGPAEIDPASFLASLDPELRRSVLADAEDDFIAQLPPALAAEAGNMRPRGTLNVGRPGGAIEQLLQGRRGTAAEGGEAGKKEELKKPAPRRDMIQLLDKSGIATLVRLLFLPQVGEKTILHDILLNVCENKQNRAEIVNLLLAVLQDGSGSLHAVEKSFAQVSYRAKGPNTPKPTTKPKLGSALGSLTQVAGDNAPMVLAQQCLQTLSHIVGWNEHLAMFFLHEHELFGGLRKPNKKGKNKEPPRSAKFPINMLLSLLERPLFLQNTGIMDSLSQLLSATTRPLIALSKKEAKLKEEAKKDADASKESAQATESSAVSEVESKVTEAPTSDAKPATETKKKSLQPPVIPETNMRLVVNILTARECSSRTFQSTLATMHHLAALPEGRDVIAGELVKQARHLGDVIHADLDALVVKIKAAKNGEDVQGLALAQFSPASSDQAKLLRILKAMDYLFDRNRASVNLSKQEKIDILGDLYERLAFTQLWDKLSACLDAVHEHADMMHVATVLLPLIEALMVVCKNTDSSKDAAAVTQDLSQDAPTNASQALLLSFTDKHRKILNQMVRNNPNLMSGSFSLLVRNPKALEFDNKRNYFTRKIHERPNTRDTFAPLQLNVRRDQVFHDSFRALYFKTADEIKYSKLNIRFHGEEGVDAGGVTREWFQVLARQMFNPDYALFTPVSSDSTTFHPNQTSGVNPEHLLFFKFIGRIIGKALYDNRLLDCYFSRAVYKRMLGTPVSLKDMESLDLDYYKSLCWILENDITDIIAETFSMEVDEYGVTKIIDLKPDGRNIPVTEENKQEYVKLVVEYRLITSVKEQLDNFIMGFHDIISPDLVKIFNEKELELLISGLPDIDIDDWRNNTEYQNYTAASPQVQWFWRAVRSFDDEERAKLLQFSTGTSKVPLNGFKELEGMQGIQKFSIHRDFASIERLPQSHTCFNQLDLPAYESYEQLRTQLLMAISEGNVGFGFA</sequence>
<dbReference type="SUPFAM" id="SSF56204">
    <property type="entry name" value="Hect, E3 ligase catalytic domain"/>
    <property type="match status" value="1"/>
</dbReference>
<reference evidence="15 16" key="2">
    <citation type="journal article" date="2014" name="J. Gen. Appl. Microbiol.">
        <title>The early diverging ascomycetous budding yeast Saitoella complicata has three histone deacetylases belonging to the Clr6, Hos2, and Rpd3 lineages.</title>
        <authorList>
            <person name="Nishida H."/>
            <person name="Matsumoto T."/>
            <person name="Kondo S."/>
            <person name="Hamamoto M."/>
            <person name="Yoshikawa H."/>
        </authorList>
    </citation>
    <scope>NUCLEOTIDE SEQUENCE [LARGE SCALE GENOMIC DNA]</scope>
    <source>
        <strain evidence="15 16">NRRL Y-17804</strain>
    </source>
</reference>
<protein>
    <recommendedName>
        <fullName evidence="4">HECT-type E3 ubiquitin transferase</fullName>
        <ecNumber evidence="4">2.3.2.26</ecNumber>
    </recommendedName>
</protein>